<dbReference type="GO" id="GO:0007623">
    <property type="term" value="P:circadian rhythm"/>
    <property type="evidence" value="ECO:0007669"/>
    <property type="project" value="InterPro"/>
</dbReference>
<dbReference type="OrthoDB" id="1493569at2759"/>
<protein>
    <submittedName>
        <fullName evidence="2">Uncharacterized protein</fullName>
    </submittedName>
</protein>
<dbReference type="Proteomes" id="UP000250321">
    <property type="component" value="Unassembled WGS sequence"/>
</dbReference>
<feature type="region of interest" description="Disordered" evidence="1">
    <location>
        <begin position="59"/>
        <end position="89"/>
    </location>
</feature>
<dbReference type="PANTHER" id="PTHR33334:SF8">
    <property type="entry name" value="PROTEIN LNK1"/>
    <property type="match status" value="1"/>
</dbReference>
<dbReference type="InterPro" id="IPR039928">
    <property type="entry name" value="LNK"/>
</dbReference>
<dbReference type="STRING" id="2094558.A0A314UQ39"/>
<dbReference type="AlphaFoldDB" id="A0A314UQ39"/>
<name>A0A314UQ39_PRUYE</name>
<dbReference type="GO" id="GO:0006355">
    <property type="term" value="P:regulation of DNA-templated transcription"/>
    <property type="evidence" value="ECO:0007669"/>
    <property type="project" value="InterPro"/>
</dbReference>
<evidence type="ECO:0000256" key="1">
    <source>
        <dbReference type="SAM" id="MobiDB-lite"/>
    </source>
</evidence>
<dbReference type="EMBL" id="PJQY01003179">
    <property type="protein sequence ID" value="PQM39567.1"/>
    <property type="molecule type" value="Genomic_DNA"/>
</dbReference>
<comment type="caution">
    <text evidence="2">The sequence shown here is derived from an EMBL/GenBank/DDBJ whole genome shotgun (WGS) entry which is preliminary data.</text>
</comment>
<keyword evidence="3" id="KW-1185">Reference proteome</keyword>
<reference evidence="2 3" key="1">
    <citation type="submission" date="2018-02" db="EMBL/GenBank/DDBJ databases">
        <title>Draft genome of wild Prunus yedoensis var. nudiflora.</title>
        <authorList>
            <person name="Baek S."/>
            <person name="Kim J.-H."/>
            <person name="Choi K."/>
            <person name="Kim G.-B."/>
            <person name="Cho A."/>
            <person name="Jang H."/>
            <person name="Shin C.-H."/>
            <person name="Yu H.-J."/>
            <person name="Mun J.-H."/>
        </authorList>
    </citation>
    <scope>NUCLEOTIDE SEQUENCE [LARGE SCALE GENOMIC DNA]</scope>
    <source>
        <strain evidence="3">cv. Jeju island</strain>
        <tissue evidence="2">Leaf</tissue>
    </source>
</reference>
<organism evidence="2 3">
    <name type="scientific">Prunus yedoensis var. nudiflora</name>
    <dbReference type="NCBI Taxonomy" id="2094558"/>
    <lineage>
        <taxon>Eukaryota</taxon>
        <taxon>Viridiplantae</taxon>
        <taxon>Streptophyta</taxon>
        <taxon>Embryophyta</taxon>
        <taxon>Tracheophyta</taxon>
        <taxon>Spermatophyta</taxon>
        <taxon>Magnoliopsida</taxon>
        <taxon>eudicotyledons</taxon>
        <taxon>Gunneridae</taxon>
        <taxon>Pentapetalae</taxon>
        <taxon>rosids</taxon>
        <taxon>fabids</taxon>
        <taxon>Rosales</taxon>
        <taxon>Rosaceae</taxon>
        <taxon>Amygdaloideae</taxon>
        <taxon>Amygdaleae</taxon>
        <taxon>Prunus</taxon>
    </lineage>
</organism>
<sequence length="89" mass="9625">MSRLGQASQVLRCIAFMDVETDTNPIDRSIAHLLFHRPKDPSARPANDPLSLRSSALIHGSVNSTPGMPEKQVFPEGTAASDPKKDGNE</sequence>
<dbReference type="PANTHER" id="PTHR33334">
    <property type="entry name" value="PROTEIN LNK1"/>
    <property type="match status" value="1"/>
</dbReference>
<accession>A0A314UQ39</accession>
<evidence type="ECO:0000313" key="3">
    <source>
        <dbReference type="Proteomes" id="UP000250321"/>
    </source>
</evidence>
<proteinExistence type="predicted"/>
<evidence type="ECO:0000313" key="2">
    <source>
        <dbReference type="EMBL" id="PQM39567.1"/>
    </source>
</evidence>
<gene>
    <name evidence="2" type="ORF">Pyn_22052</name>
</gene>